<organism evidence="4 5">
    <name type="scientific">Planoprotostelium fungivorum</name>
    <dbReference type="NCBI Taxonomy" id="1890364"/>
    <lineage>
        <taxon>Eukaryota</taxon>
        <taxon>Amoebozoa</taxon>
        <taxon>Evosea</taxon>
        <taxon>Variosea</taxon>
        <taxon>Cavosteliida</taxon>
        <taxon>Cavosteliaceae</taxon>
        <taxon>Planoprotostelium</taxon>
    </lineage>
</organism>
<comment type="caution">
    <text evidence="4">The sequence shown here is derived from an EMBL/GenBank/DDBJ whole genome shotgun (WGS) entry which is preliminary data.</text>
</comment>
<dbReference type="SUPFAM" id="SSF46689">
    <property type="entry name" value="Homeodomain-like"/>
    <property type="match status" value="2"/>
</dbReference>
<gene>
    <name evidence="4" type="ORF">PROFUN_08540</name>
</gene>
<sequence>MTEEATTTSLAVETPSADGSTATTTLPPSPIRPEVEDDSQRASNMDTQESQETQESHDTQASQMSSQAPILNKQPAPGSLPVLYKKRKFEEEKINVGQSLRVIPKARGKLLARIPHGGVQRIRRHDSENSEFFREEDDQEGEYDEHDDPDGEGAFKTLPLSYQDGHSVEAFAGPDASTAVVMNPDGTMQQLPKPKRPRKKKDLIMGQDPSLSGHVDPETGHIVEAPVVTELQNPKRKGTRAKLQRWTMEEDEMLMKLVPNTKITQEQPYFWRNIAKEIPGKTINQCFQHWHRVLNPEIKKGPWTPEDEEELVNIVNQLKSEPRHLWSRVAAQTRGRIDTQCRYQMKLIENSASVEWEAVEDDAIVAAVKKDNEKNGNNTNWVDIAHTFNTRMCRINARNTPIRAAMHIKQRYNMLLEQRPTYGGHHHSYHSQVIPLPQDGQAQARAYATTHSHPAQRQQGGAQGRNMQAFETLGMDEYVSYAQEVPADGGEVQEEELAAGLLVGQLEESHDHHTNNEASEGNGHGQAPQGESGQYPSDSKPGVSYHNSEEAENLLSLQERENYEGSYDS</sequence>
<feature type="region of interest" description="Disordered" evidence="1">
    <location>
        <begin position="178"/>
        <end position="218"/>
    </location>
</feature>
<reference evidence="4 5" key="1">
    <citation type="journal article" date="2018" name="Genome Biol. Evol.">
        <title>Multiple Roots of Fruiting Body Formation in Amoebozoa.</title>
        <authorList>
            <person name="Hillmann F."/>
            <person name="Forbes G."/>
            <person name="Novohradska S."/>
            <person name="Ferling I."/>
            <person name="Riege K."/>
            <person name="Groth M."/>
            <person name="Westermann M."/>
            <person name="Marz M."/>
            <person name="Spaller T."/>
            <person name="Winckler T."/>
            <person name="Schaap P."/>
            <person name="Glockner G."/>
        </authorList>
    </citation>
    <scope>NUCLEOTIDE SEQUENCE [LARGE SCALE GENOMIC DNA]</scope>
    <source>
        <strain evidence="4 5">Jena</strain>
    </source>
</reference>
<evidence type="ECO:0000259" key="2">
    <source>
        <dbReference type="PROSITE" id="PS50090"/>
    </source>
</evidence>
<feature type="domain" description="HTH myb-type" evidence="3">
    <location>
        <begin position="244"/>
        <end position="298"/>
    </location>
</feature>
<dbReference type="InterPro" id="IPR009057">
    <property type="entry name" value="Homeodomain-like_sf"/>
</dbReference>
<dbReference type="GO" id="GO:0000978">
    <property type="term" value="F:RNA polymerase II cis-regulatory region sequence-specific DNA binding"/>
    <property type="evidence" value="ECO:0007669"/>
    <property type="project" value="TreeGrafter"/>
</dbReference>
<proteinExistence type="predicted"/>
<feature type="domain" description="Myb-like" evidence="2">
    <location>
        <begin position="295"/>
        <end position="344"/>
    </location>
</feature>
<dbReference type="InterPro" id="IPR050560">
    <property type="entry name" value="MYB_TF"/>
</dbReference>
<accession>A0A2P6N1M1</accession>
<dbReference type="Proteomes" id="UP000241769">
    <property type="component" value="Unassembled WGS sequence"/>
</dbReference>
<feature type="domain" description="HTH myb-type" evidence="3">
    <location>
        <begin position="299"/>
        <end position="342"/>
    </location>
</feature>
<feature type="compositionally biased region" description="Acidic residues" evidence="1">
    <location>
        <begin position="134"/>
        <end position="151"/>
    </location>
</feature>
<feature type="region of interest" description="Disordered" evidence="1">
    <location>
        <begin position="511"/>
        <end position="569"/>
    </location>
</feature>
<dbReference type="STRING" id="1890364.A0A2P6N1M1"/>
<dbReference type="SMART" id="SM00717">
    <property type="entry name" value="SANT"/>
    <property type="match status" value="3"/>
</dbReference>
<dbReference type="EMBL" id="MDYQ01000251">
    <property type="protein sequence ID" value="PRP77866.1"/>
    <property type="molecule type" value="Genomic_DNA"/>
</dbReference>
<dbReference type="Gene3D" id="1.10.10.60">
    <property type="entry name" value="Homeodomain-like"/>
    <property type="match status" value="2"/>
</dbReference>
<dbReference type="PANTHER" id="PTHR45614:SF51">
    <property type="entry name" value="MYB-LIKE DNA-BINDING PROTEIN BAS1"/>
    <property type="match status" value="1"/>
</dbReference>
<dbReference type="InParanoid" id="A0A2P6N1M1"/>
<dbReference type="PROSITE" id="PS51294">
    <property type="entry name" value="HTH_MYB"/>
    <property type="match status" value="2"/>
</dbReference>
<dbReference type="OrthoDB" id="2143914at2759"/>
<feature type="compositionally biased region" description="Polar residues" evidence="1">
    <location>
        <begin position="41"/>
        <end position="69"/>
    </location>
</feature>
<feature type="region of interest" description="Disordered" evidence="1">
    <location>
        <begin position="440"/>
        <end position="464"/>
    </location>
</feature>
<dbReference type="GO" id="GO:0005634">
    <property type="term" value="C:nucleus"/>
    <property type="evidence" value="ECO:0007669"/>
    <property type="project" value="TreeGrafter"/>
</dbReference>
<dbReference type="PROSITE" id="PS50090">
    <property type="entry name" value="MYB_LIKE"/>
    <property type="match status" value="2"/>
</dbReference>
<evidence type="ECO:0000313" key="5">
    <source>
        <dbReference type="Proteomes" id="UP000241769"/>
    </source>
</evidence>
<feature type="compositionally biased region" description="Polar residues" evidence="1">
    <location>
        <begin position="1"/>
        <end position="26"/>
    </location>
</feature>
<dbReference type="PANTHER" id="PTHR45614">
    <property type="entry name" value="MYB PROTEIN-RELATED"/>
    <property type="match status" value="1"/>
</dbReference>
<evidence type="ECO:0000256" key="1">
    <source>
        <dbReference type="SAM" id="MobiDB-lite"/>
    </source>
</evidence>
<name>A0A2P6N1M1_9EUKA</name>
<dbReference type="GO" id="GO:0000981">
    <property type="term" value="F:DNA-binding transcription factor activity, RNA polymerase II-specific"/>
    <property type="evidence" value="ECO:0007669"/>
    <property type="project" value="TreeGrafter"/>
</dbReference>
<dbReference type="Pfam" id="PF13921">
    <property type="entry name" value="Myb_DNA-bind_6"/>
    <property type="match status" value="1"/>
</dbReference>
<protein>
    <submittedName>
        <fullName evidence="4">Uncharacterized protein</fullName>
    </submittedName>
</protein>
<dbReference type="InterPro" id="IPR001005">
    <property type="entry name" value="SANT/Myb"/>
</dbReference>
<feature type="region of interest" description="Disordered" evidence="1">
    <location>
        <begin position="1"/>
        <end position="79"/>
    </location>
</feature>
<feature type="region of interest" description="Disordered" evidence="1">
    <location>
        <begin position="119"/>
        <end position="153"/>
    </location>
</feature>
<evidence type="ECO:0000313" key="4">
    <source>
        <dbReference type="EMBL" id="PRP77866.1"/>
    </source>
</evidence>
<evidence type="ECO:0000259" key="3">
    <source>
        <dbReference type="PROSITE" id="PS51294"/>
    </source>
</evidence>
<dbReference type="InterPro" id="IPR017930">
    <property type="entry name" value="Myb_dom"/>
</dbReference>
<feature type="domain" description="Myb-like" evidence="2">
    <location>
        <begin position="238"/>
        <end position="294"/>
    </location>
</feature>
<dbReference type="CDD" id="cd00167">
    <property type="entry name" value="SANT"/>
    <property type="match status" value="2"/>
</dbReference>
<keyword evidence="5" id="KW-1185">Reference proteome</keyword>
<dbReference type="AlphaFoldDB" id="A0A2P6N1M1"/>